<name>M7N6B8_9BACT</name>
<feature type="chain" id="PRO_5004081890" description="Outer membrane protein beta-barrel domain-containing protein" evidence="1">
    <location>
        <begin position="26"/>
        <end position="199"/>
    </location>
</feature>
<keyword evidence="1" id="KW-0732">Signal</keyword>
<feature type="signal peptide" evidence="1">
    <location>
        <begin position="1"/>
        <end position="25"/>
    </location>
</feature>
<proteinExistence type="predicted"/>
<organism evidence="2 3">
    <name type="scientific">Cesiribacter andamanensis AMV16</name>
    <dbReference type="NCBI Taxonomy" id="1279009"/>
    <lineage>
        <taxon>Bacteria</taxon>
        <taxon>Pseudomonadati</taxon>
        <taxon>Bacteroidota</taxon>
        <taxon>Cytophagia</taxon>
        <taxon>Cytophagales</taxon>
        <taxon>Cesiribacteraceae</taxon>
        <taxon>Cesiribacter</taxon>
    </lineage>
</organism>
<evidence type="ECO:0000313" key="3">
    <source>
        <dbReference type="Proteomes" id="UP000011910"/>
    </source>
</evidence>
<evidence type="ECO:0008006" key="4">
    <source>
        <dbReference type="Google" id="ProtNLM"/>
    </source>
</evidence>
<dbReference type="Proteomes" id="UP000011910">
    <property type="component" value="Unassembled WGS sequence"/>
</dbReference>
<sequence>MQHYLRILFPILLGLCCGGNSLAQATFGARVGTGVFTEFYSNPFGQKDFAIAPTAGLGGFARFSLNNKLSIQPQLIYTTFVLDPGGSSTLSLPVMLAYTLTPEIELELGPSMEYDFILFANRKHYLARTPSLNLGINPGLTIRLSNNWSLNMRYTIEMLRTWYKLSWFSGDPEEPLLGDFQRPWSRQGYLTAAIHYTFR</sequence>
<protein>
    <recommendedName>
        <fullName evidence="4">Outer membrane protein beta-barrel domain-containing protein</fullName>
    </recommendedName>
</protein>
<dbReference type="STRING" id="1279009.ADICEAN_02025"/>
<gene>
    <name evidence="2" type="ORF">ADICEAN_02025</name>
</gene>
<evidence type="ECO:0000313" key="2">
    <source>
        <dbReference type="EMBL" id="EMR02817.1"/>
    </source>
</evidence>
<evidence type="ECO:0000256" key="1">
    <source>
        <dbReference type="SAM" id="SignalP"/>
    </source>
</evidence>
<accession>M7N6B8</accession>
<dbReference type="RefSeq" id="WP_009195420.1">
    <property type="nucleotide sequence ID" value="NZ_AODQ01000044.1"/>
</dbReference>
<dbReference type="OrthoDB" id="947434at2"/>
<comment type="caution">
    <text evidence="2">The sequence shown here is derived from an EMBL/GenBank/DDBJ whole genome shotgun (WGS) entry which is preliminary data.</text>
</comment>
<reference evidence="2 3" key="1">
    <citation type="journal article" date="2013" name="Genome Announc.">
        <title>Draft Genome Sequence of Cesiribacter andamanensis Strain AMV16T, Isolated from a Soil Sample from a Mud Volcano in the Andaman Islands, India.</title>
        <authorList>
            <person name="Shivaji S."/>
            <person name="Ara S."/>
            <person name="Begum Z."/>
            <person name="Srinivas T.N."/>
            <person name="Singh A."/>
            <person name="Kumar Pinnaka A."/>
        </authorList>
    </citation>
    <scope>NUCLEOTIDE SEQUENCE [LARGE SCALE GENOMIC DNA]</scope>
    <source>
        <strain evidence="2 3">AMV16</strain>
    </source>
</reference>
<dbReference type="EMBL" id="AODQ01000044">
    <property type="protein sequence ID" value="EMR02817.1"/>
    <property type="molecule type" value="Genomic_DNA"/>
</dbReference>
<keyword evidence="3" id="KW-1185">Reference proteome</keyword>
<dbReference type="AlphaFoldDB" id="M7N6B8"/>